<dbReference type="Proteomes" id="UP001165667">
    <property type="component" value="Unassembled WGS sequence"/>
</dbReference>
<name>A0AA41YW41_9HYPH</name>
<sequence>MKIKVGFAHQCRRGQSIGCADRRIGQHESAAHILNEDKIRNLIHQRFEEGFSSFVLQTQSGLLAGRNRRLYSLLGVHHFFLTRPSITRMHRTLGLANTTDASLFCDASQEEDSLILIKHCAPRPTGVLDGVNIKLTSLRDHELLAKIKQLQTLVGSEIIPTIGEFFPQGLVFQGMQKLPWPSQR</sequence>
<organism evidence="1 2">
    <name type="scientific">Lichenifustis flavocetrariae</name>
    <dbReference type="NCBI Taxonomy" id="2949735"/>
    <lineage>
        <taxon>Bacteria</taxon>
        <taxon>Pseudomonadati</taxon>
        <taxon>Pseudomonadota</taxon>
        <taxon>Alphaproteobacteria</taxon>
        <taxon>Hyphomicrobiales</taxon>
        <taxon>Lichenihabitantaceae</taxon>
        <taxon>Lichenifustis</taxon>
    </lineage>
</organism>
<proteinExistence type="predicted"/>
<keyword evidence="2" id="KW-1185">Reference proteome</keyword>
<comment type="caution">
    <text evidence="1">The sequence shown here is derived from an EMBL/GenBank/DDBJ whole genome shotgun (WGS) entry which is preliminary data.</text>
</comment>
<reference evidence="1" key="1">
    <citation type="submission" date="2022-05" db="EMBL/GenBank/DDBJ databases">
        <authorList>
            <person name="Pankratov T."/>
        </authorList>
    </citation>
    <scope>NUCLEOTIDE SEQUENCE</scope>
    <source>
        <strain evidence="1">BP6-180914</strain>
    </source>
</reference>
<dbReference type="RefSeq" id="WP_282584833.1">
    <property type="nucleotide sequence ID" value="NZ_JAMOIM010000005.1"/>
</dbReference>
<evidence type="ECO:0000313" key="1">
    <source>
        <dbReference type="EMBL" id="MCW6508306.1"/>
    </source>
</evidence>
<accession>A0AA41YW41</accession>
<evidence type="ECO:0000313" key="2">
    <source>
        <dbReference type="Proteomes" id="UP001165667"/>
    </source>
</evidence>
<protein>
    <submittedName>
        <fullName evidence="1">Uncharacterized protein</fullName>
    </submittedName>
</protein>
<dbReference type="AlphaFoldDB" id="A0AA41YW41"/>
<gene>
    <name evidence="1" type="ORF">M8523_09755</name>
</gene>
<dbReference type="EMBL" id="JAMOIM010000005">
    <property type="protein sequence ID" value="MCW6508306.1"/>
    <property type="molecule type" value="Genomic_DNA"/>
</dbReference>